<dbReference type="AlphaFoldDB" id="A0A7W6AL33"/>
<evidence type="ECO:0000313" key="3">
    <source>
        <dbReference type="EMBL" id="MBB3905442.1"/>
    </source>
</evidence>
<dbReference type="Pfam" id="PF04203">
    <property type="entry name" value="Sortase"/>
    <property type="match status" value="1"/>
</dbReference>
<organism evidence="3 4">
    <name type="scientific">Methylobacterium brachythecii</name>
    <dbReference type="NCBI Taxonomy" id="1176177"/>
    <lineage>
        <taxon>Bacteria</taxon>
        <taxon>Pseudomonadati</taxon>
        <taxon>Pseudomonadota</taxon>
        <taxon>Alphaproteobacteria</taxon>
        <taxon>Hyphomicrobiales</taxon>
        <taxon>Methylobacteriaceae</taxon>
        <taxon>Methylobacterium</taxon>
    </lineage>
</organism>
<reference evidence="2" key="4">
    <citation type="submission" date="2023-01" db="EMBL/GenBank/DDBJ databases">
        <title>Draft genome sequence of Methylobacterium brachythecii strain NBRC 107710.</title>
        <authorList>
            <person name="Sun Q."/>
            <person name="Mori K."/>
        </authorList>
    </citation>
    <scope>NUCLEOTIDE SEQUENCE</scope>
    <source>
        <strain evidence="2">NBRC 107710</strain>
    </source>
</reference>
<keyword evidence="1 3" id="KW-0378">Hydrolase</keyword>
<dbReference type="InterPro" id="IPR005754">
    <property type="entry name" value="Sortase"/>
</dbReference>
<dbReference type="Proteomes" id="UP000517759">
    <property type="component" value="Unassembled WGS sequence"/>
</dbReference>
<name>A0A7W6AL33_9HYPH</name>
<reference evidence="5" key="2">
    <citation type="journal article" date="2019" name="Int. J. Syst. Evol. Microbiol.">
        <title>The Global Catalogue of Microorganisms (GCM) 10K type strain sequencing project: providing services to taxonomists for standard genome sequencing and annotation.</title>
        <authorList>
            <consortium name="The Broad Institute Genomics Platform"/>
            <consortium name="The Broad Institute Genome Sequencing Center for Infectious Disease"/>
            <person name="Wu L."/>
            <person name="Ma J."/>
        </authorList>
    </citation>
    <scope>NUCLEOTIDE SEQUENCE [LARGE SCALE GENOMIC DNA]</scope>
    <source>
        <strain evidence="5">NBRC 107710</strain>
    </source>
</reference>
<proteinExistence type="predicted"/>
<evidence type="ECO:0000313" key="5">
    <source>
        <dbReference type="Proteomes" id="UP001156881"/>
    </source>
</evidence>
<dbReference type="EC" id="3.4.22.70" evidence="3"/>
<dbReference type="SUPFAM" id="SSF63817">
    <property type="entry name" value="Sortase"/>
    <property type="match status" value="1"/>
</dbReference>
<dbReference type="EMBL" id="JACIDN010000012">
    <property type="protein sequence ID" value="MBB3905442.1"/>
    <property type="molecule type" value="Genomic_DNA"/>
</dbReference>
<reference evidence="2" key="1">
    <citation type="journal article" date="2014" name="Int. J. Syst. Evol. Microbiol.">
        <title>Complete genome of a new Firmicutes species belonging to the dominant human colonic microbiota ('Ruminococcus bicirculans') reveals two chromosomes and a selective capacity to utilize plant glucans.</title>
        <authorList>
            <consortium name="NISC Comparative Sequencing Program"/>
            <person name="Wegmann U."/>
            <person name="Louis P."/>
            <person name="Goesmann A."/>
            <person name="Henrissat B."/>
            <person name="Duncan S.H."/>
            <person name="Flint H.J."/>
        </authorList>
    </citation>
    <scope>NUCLEOTIDE SEQUENCE</scope>
    <source>
        <strain evidence="2">NBRC 107710</strain>
    </source>
</reference>
<evidence type="ECO:0000313" key="2">
    <source>
        <dbReference type="EMBL" id="GLS44923.1"/>
    </source>
</evidence>
<keyword evidence="5" id="KW-1185">Reference proteome</keyword>
<dbReference type="GO" id="GO:0016787">
    <property type="term" value="F:hydrolase activity"/>
    <property type="evidence" value="ECO:0007669"/>
    <property type="project" value="UniProtKB-KW"/>
</dbReference>
<dbReference type="CDD" id="cd05828">
    <property type="entry name" value="Sortase_D_1"/>
    <property type="match status" value="1"/>
</dbReference>
<protein>
    <submittedName>
        <fullName evidence="2">Class GN sortase</fullName>
    </submittedName>
    <submittedName>
        <fullName evidence="3">Sortase A</fullName>
        <ecNumber evidence="3">3.4.22.70</ecNumber>
    </submittedName>
</protein>
<dbReference type="InterPro" id="IPR041999">
    <property type="entry name" value="Sortase_D_1"/>
</dbReference>
<dbReference type="NCBIfam" id="TIGR03784">
    <property type="entry name" value="marine_sortase"/>
    <property type="match status" value="1"/>
</dbReference>
<comment type="caution">
    <text evidence="3">The sequence shown here is derived from an EMBL/GenBank/DDBJ whole genome shotgun (WGS) entry which is preliminary data.</text>
</comment>
<sequence length="199" mass="20821">MRALRNPKRGRAAAAAVLIVCGLGLTAQGAWIPAKAAFAQVLLERAFARTLASGHPEKPWPWADTVPEARLSLGGESYIALAGSSGQALAFGPGHVEGTPEAGEPGTAVYAAHRDTQFAVLGRLRPGDPIAVTRSDGTMATFRVTGSRVARWDESGIDPRAPGRHLALSTCWPLDAVTHGPLRLIVEAESDGQGDARSD</sequence>
<evidence type="ECO:0000256" key="1">
    <source>
        <dbReference type="ARBA" id="ARBA00022801"/>
    </source>
</evidence>
<gene>
    <name evidence="2" type="ORF">GCM10007884_29120</name>
    <name evidence="3" type="ORF">GGR33_004980</name>
</gene>
<evidence type="ECO:0000313" key="4">
    <source>
        <dbReference type="Proteomes" id="UP000517759"/>
    </source>
</evidence>
<dbReference type="Gene3D" id="2.40.260.10">
    <property type="entry name" value="Sortase"/>
    <property type="match status" value="1"/>
</dbReference>
<dbReference type="InterPro" id="IPR023365">
    <property type="entry name" value="Sortase_dom-sf"/>
</dbReference>
<reference evidence="3 4" key="3">
    <citation type="submission" date="2020-08" db="EMBL/GenBank/DDBJ databases">
        <title>Genomic Encyclopedia of Type Strains, Phase IV (KMG-IV): sequencing the most valuable type-strain genomes for metagenomic binning, comparative biology and taxonomic classification.</title>
        <authorList>
            <person name="Goeker M."/>
        </authorList>
    </citation>
    <scope>NUCLEOTIDE SEQUENCE [LARGE SCALE GENOMIC DNA]</scope>
    <source>
        <strain evidence="3 4">DSM 24105</strain>
    </source>
</reference>
<dbReference type="Proteomes" id="UP001156881">
    <property type="component" value="Unassembled WGS sequence"/>
</dbReference>
<dbReference type="InterPro" id="IPR022445">
    <property type="entry name" value="Sortase_proteobact_type"/>
</dbReference>
<dbReference type="EMBL" id="BSPG01000016">
    <property type="protein sequence ID" value="GLS44923.1"/>
    <property type="molecule type" value="Genomic_DNA"/>
</dbReference>
<dbReference type="RefSeq" id="WP_183513106.1">
    <property type="nucleotide sequence ID" value="NZ_BSPG01000016.1"/>
</dbReference>
<accession>A0A7W6AL33</accession>